<feature type="compositionally biased region" description="Polar residues" evidence="1">
    <location>
        <begin position="267"/>
        <end position="276"/>
    </location>
</feature>
<dbReference type="Proteomes" id="UP000001351">
    <property type="component" value="Chromosome"/>
</dbReference>
<keyword evidence="4" id="KW-1185">Reference proteome</keyword>
<gene>
    <name evidence="3" type="ordered locus">STAUR_4612</name>
</gene>
<keyword evidence="2" id="KW-0732">Signal</keyword>
<evidence type="ECO:0000256" key="1">
    <source>
        <dbReference type="SAM" id="MobiDB-lite"/>
    </source>
</evidence>
<dbReference type="OrthoDB" id="3774129at2"/>
<name>E3FYS9_STIAD</name>
<feature type="chain" id="PRO_5003169825" description="Lipoprotein" evidence="2">
    <location>
        <begin position="30"/>
        <end position="297"/>
    </location>
</feature>
<dbReference type="EMBL" id="CP002271">
    <property type="protein sequence ID" value="ADO72392.1"/>
    <property type="molecule type" value="Genomic_DNA"/>
</dbReference>
<feature type="region of interest" description="Disordered" evidence="1">
    <location>
        <begin position="259"/>
        <end position="297"/>
    </location>
</feature>
<feature type="compositionally biased region" description="Gly residues" evidence="1">
    <location>
        <begin position="55"/>
        <end position="74"/>
    </location>
</feature>
<protein>
    <recommendedName>
        <fullName evidence="5">Lipoprotein</fullName>
    </recommendedName>
</protein>
<organism evidence="3 4">
    <name type="scientific">Stigmatella aurantiaca (strain DW4/3-1)</name>
    <dbReference type="NCBI Taxonomy" id="378806"/>
    <lineage>
        <taxon>Bacteria</taxon>
        <taxon>Pseudomonadati</taxon>
        <taxon>Myxococcota</taxon>
        <taxon>Myxococcia</taxon>
        <taxon>Myxococcales</taxon>
        <taxon>Cystobacterineae</taxon>
        <taxon>Archangiaceae</taxon>
        <taxon>Stigmatella</taxon>
    </lineage>
</organism>
<dbReference type="HOGENOM" id="CLU_820473_0_0_7"/>
<evidence type="ECO:0000313" key="3">
    <source>
        <dbReference type="EMBL" id="ADO72392.1"/>
    </source>
</evidence>
<evidence type="ECO:0000256" key="2">
    <source>
        <dbReference type="SAM" id="SignalP"/>
    </source>
</evidence>
<evidence type="ECO:0000313" key="4">
    <source>
        <dbReference type="Proteomes" id="UP000001351"/>
    </source>
</evidence>
<dbReference type="KEGG" id="sur:STAUR_4612"/>
<reference evidence="3 4" key="1">
    <citation type="journal article" date="2011" name="Mol. Biol. Evol.">
        <title>Comparative genomic analysis of fruiting body formation in Myxococcales.</title>
        <authorList>
            <person name="Huntley S."/>
            <person name="Hamann N."/>
            <person name="Wegener-Feldbrugge S."/>
            <person name="Treuner-Lange A."/>
            <person name="Kube M."/>
            <person name="Reinhardt R."/>
            <person name="Klages S."/>
            <person name="Muller R."/>
            <person name="Ronning C.M."/>
            <person name="Nierman W.C."/>
            <person name="Sogaard-Andersen L."/>
        </authorList>
    </citation>
    <scope>NUCLEOTIDE SEQUENCE [LARGE SCALE GENOMIC DNA]</scope>
    <source>
        <strain evidence="3 4">DW4/3-1</strain>
    </source>
</reference>
<feature type="region of interest" description="Disordered" evidence="1">
    <location>
        <begin position="53"/>
        <end position="83"/>
    </location>
</feature>
<dbReference type="eggNOG" id="ENOG5032CB0">
    <property type="taxonomic scope" value="Bacteria"/>
</dbReference>
<proteinExistence type="predicted"/>
<evidence type="ECO:0008006" key="5">
    <source>
        <dbReference type="Google" id="ProtNLM"/>
    </source>
</evidence>
<sequence>MRLSARSRSLGALLSFGFCALFGVSTAHAANSTACSGGGFSLVLPNGTPLNLKAKGGGSGGSGGGGGGGGGGGRTEIPSQSLPPHGILKVRGTYVNFDVDVSTLGVYNYTLKASNNPLDITGGVTTVLFTRKEPILGTATLDGSSMRVEIKDGDLRLIREGQTFKMKIQAKDCAQGGIFQIEPELATETGTIDFVHTLGPNVFYFTNPYTGKINFGNLDLIRGKDSPQVAAKLVQDEHETIWRVTSGGRMGGVLGEDAVEDSPPATPCTQNCQAQNRVHGRYEVPDPVYENDGDGED</sequence>
<feature type="signal peptide" evidence="2">
    <location>
        <begin position="1"/>
        <end position="29"/>
    </location>
</feature>
<dbReference type="AlphaFoldDB" id="E3FYS9"/>
<accession>E3FYS9</accession>